<evidence type="ECO:0000313" key="2">
    <source>
        <dbReference type="EMBL" id="KUI59457.1"/>
    </source>
</evidence>
<organism evidence="2 3">
    <name type="scientific">Cytospora mali</name>
    <name type="common">Apple Valsa canker fungus</name>
    <name type="synonym">Valsa mali</name>
    <dbReference type="NCBI Taxonomy" id="578113"/>
    <lineage>
        <taxon>Eukaryota</taxon>
        <taxon>Fungi</taxon>
        <taxon>Dikarya</taxon>
        <taxon>Ascomycota</taxon>
        <taxon>Pezizomycotina</taxon>
        <taxon>Sordariomycetes</taxon>
        <taxon>Sordariomycetidae</taxon>
        <taxon>Diaporthales</taxon>
        <taxon>Cytosporaceae</taxon>
        <taxon>Cytospora</taxon>
    </lineage>
</organism>
<evidence type="ECO:0000256" key="1">
    <source>
        <dbReference type="SAM" id="MobiDB-lite"/>
    </source>
</evidence>
<dbReference type="STRING" id="694573.A0A194V666"/>
<dbReference type="EMBL" id="KN714730">
    <property type="protein sequence ID" value="KUI59457.1"/>
    <property type="molecule type" value="Genomic_DNA"/>
</dbReference>
<dbReference type="Gene3D" id="3.30.160.60">
    <property type="entry name" value="Classic Zinc Finger"/>
    <property type="match status" value="1"/>
</dbReference>
<protein>
    <submittedName>
        <fullName evidence="2">Nutrient and stress factor 1</fullName>
    </submittedName>
</protein>
<gene>
    <name evidence="2" type="ORF">VP1G_06664</name>
</gene>
<evidence type="ECO:0000313" key="3">
    <source>
        <dbReference type="Proteomes" id="UP000078576"/>
    </source>
</evidence>
<sequence>MAKNNFSSNSQGNDASNDVSNIGFAPFAPVTEQSTDFTTPDNAPLGLFGGNTAAQPLDPAPSDGAGPGSPCLLSIPARLRTAPATFQTSNKLEKHAHDEKHQAFRCACGKGYTRLSTLDRHIKEALEPRRYECPCCDYPLFIRLGHVEQHLRSVHQVSKKAAIEALLTPQQAVSGKGSRRRKAAGVMAAPAAPPSSAPLPVHGVLAGQIGLPSLPSGSFSFVNA</sequence>
<feature type="compositionally biased region" description="Polar residues" evidence="1">
    <location>
        <begin position="1"/>
        <end position="20"/>
    </location>
</feature>
<feature type="compositionally biased region" description="Low complexity" evidence="1">
    <location>
        <begin position="60"/>
        <end position="69"/>
    </location>
</feature>
<accession>A0A194V666</accession>
<feature type="region of interest" description="Disordered" evidence="1">
    <location>
        <begin position="1"/>
        <end position="69"/>
    </location>
</feature>
<dbReference type="Proteomes" id="UP000078576">
    <property type="component" value="Unassembled WGS sequence"/>
</dbReference>
<proteinExistence type="predicted"/>
<feature type="compositionally biased region" description="Polar residues" evidence="1">
    <location>
        <begin position="31"/>
        <end position="41"/>
    </location>
</feature>
<name>A0A194V666_CYTMA</name>
<dbReference type="AlphaFoldDB" id="A0A194V666"/>
<reference evidence="3" key="1">
    <citation type="submission" date="2014-12" db="EMBL/GenBank/DDBJ databases">
        <title>Genome Sequence of Valsa Canker Pathogens Uncovers a Specific Adaption of Colonization on Woody Bark.</title>
        <authorList>
            <person name="Yin Z."/>
            <person name="Liu H."/>
            <person name="Gao X."/>
            <person name="Li Z."/>
            <person name="Song N."/>
            <person name="Ke X."/>
            <person name="Dai Q."/>
            <person name="Wu Y."/>
            <person name="Sun Y."/>
            <person name="Xu J.-R."/>
            <person name="Kang Z.K."/>
            <person name="Wang L."/>
            <person name="Huang L."/>
        </authorList>
    </citation>
    <scope>NUCLEOTIDE SEQUENCE [LARGE SCALE GENOMIC DNA]</scope>
    <source>
        <strain evidence="3">SXYL134</strain>
    </source>
</reference>
<dbReference type="OrthoDB" id="2687452at2759"/>
<keyword evidence="3" id="KW-1185">Reference proteome</keyword>